<organism evidence="8">
    <name type="scientific">Halomonas campaniensis</name>
    <dbReference type="NCBI Taxonomy" id="213554"/>
    <lineage>
        <taxon>Bacteria</taxon>
        <taxon>Pseudomonadati</taxon>
        <taxon>Pseudomonadota</taxon>
        <taxon>Gammaproteobacteria</taxon>
        <taxon>Oceanospirillales</taxon>
        <taxon>Halomonadaceae</taxon>
        <taxon>Halomonas</taxon>
    </lineage>
</organism>
<dbReference type="EMBL" id="DOTR01000101">
    <property type="protein sequence ID" value="HCA04005.1"/>
    <property type="molecule type" value="Genomic_DNA"/>
</dbReference>
<dbReference type="InterPro" id="IPR056230">
    <property type="entry name" value="TMEM62_C"/>
</dbReference>
<dbReference type="InterPro" id="IPR007452">
    <property type="entry name" value="TamB_C"/>
</dbReference>
<keyword evidence="4 5" id="KW-0472">Membrane</keyword>
<dbReference type="PANTHER" id="PTHR36985:SF1">
    <property type="entry name" value="TRANSLOCATION AND ASSEMBLY MODULE SUBUNIT TAMB"/>
    <property type="match status" value="1"/>
</dbReference>
<evidence type="ECO:0000256" key="4">
    <source>
        <dbReference type="ARBA" id="ARBA00023136"/>
    </source>
</evidence>
<feature type="transmembrane region" description="Helical" evidence="5">
    <location>
        <begin position="21"/>
        <end position="51"/>
    </location>
</feature>
<dbReference type="Pfam" id="PF04357">
    <property type="entry name" value="TamB"/>
    <property type="match status" value="1"/>
</dbReference>
<evidence type="ECO:0000259" key="6">
    <source>
        <dbReference type="Pfam" id="PF04357"/>
    </source>
</evidence>
<gene>
    <name evidence="8" type="ORF">DEO68_18000</name>
</gene>
<proteinExistence type="predicted"/>
<reference evidence="8" key="1">
    <citation type="journal article" date="2018" name="Nat. Biotechnol.">
        <title>A standardized bacterial taxonomy based on genome phylogeny substantially revises the tree of life.</title>
        <authorList>
            <person name="Parks D.H."/>
            <person name="Chuvochina M."/>
            <person name="Waite D.W."/>
            <person name="Rinke C."/>
            <person name="Skarshewski A."/>
            <person name="Chaumeil P.A."/>
            <person name="Hugenholtz P."/>
        </authorList>
    </citation>
    <scope>NUCLEOTIDE SEQUENCE [LARGE SCALE GENOMIC DNA]</scope>
    <source>
        <strain evidence="8">UBA11284</strain>
    </source>
</reference>
<dbReference type="GO" id="GO:0009306">
    <property type="term" value="P:protein secretion"/>
    <property type="evidence" value="ECO:0007669"/>
    <property type="project" value="InterPro"/>
</dbReference>
<evidence type="ECO:0000256" key="1">
    <source>
        <dbReference type="ARBA" id="ARBA00004167"/>
    </source>
</evidence>
<keyword evidence="2 5" id="KW-0812">Transmembrane</keyword>
<feature type="domain" description="TMEM62 C-terminal" evidence="7">
    <location>
        <begin position="12"/>
        <end position="72"/>
    </location>
</feature>
<dbReference type="GO" id="GO:0005886">
    <property type="term" value="C:plasma membrane"/>
    <property type="evidence" value="ECO:0007669"/>
    <property type="project" value="InterPro"/>
</dbReference>
<dbReference type="PANTHER" id="PTHR36985">
    <property type="entry name" value="TRANSLOCATION AND ASSEMBLY MODULE SUBUNIT TAMB"/>
    <property type="match status" value="1"/>
</dbReference>
<keyword evidence="3 5" id="KW-1133">Transmembrane helix</keyword>
<dbReference type="GO" id="GO:0097347">
    <property type="term" value="C:TAM protein secretion complex"/>
    <property type="evidence" value="ECO:0007669"/>
    <property type="project" value="TreeGrafter"/>
</dbReference>
<accession>A0A3D0KKX6</accession>
<comment type="subcellular location">
    <subcellularLocation>
        <location evidence="1">Membrane</location>
        <topology evidence="1">Single-pass membrane protein</topology>
    </subcellularLocation>
</comment>
<evidence type="ECO:0000256" key="3">
    <source>
        <dbReference type="ARBA" id="ARBA00022989"/>
    </source>
</evidence>
<evidence type="ECO:0000259" key="7">
    <source>
        <dbReference type="Pfam" id="PF24394"/>
    </source>
</evidence>
<feature type="domain" description="Translocation and assembly module TamB C-terminal" evidence="6">
    <location>
        <begin position="968"/>
        <end position="1323"/>
    </location>
</feature>
<name>A0A3D0KKX6_9GAMM</name>
<dbReference type="Pfam" id="PF24394">
    <property type="entry name" value="TMEM62_C"/>
    <property type="match status" value="1"/>
</dbReference>
<evidence type="ECO:0000256" key="2">
    <source>
        <dbReference type="ARBA" id="ARBA00022692"/>
    </source>
</evidence>
<protein>
    <submittedName>
        <fullName evidence="8">Translocation/assembly module TamB</fullName>
    </submittedName>
</protein>
<evidence type="ECO:0000313" key="8">
    <source>
        <dbReference type="EMBL" id="HCA04005.1"/>
    </source>
</evidence>
<evidence type="ECO:0000256" key="5">
    <source>
        <dbReference type="SAM" id="Phobius"/>
    </source>
</evidence>
<sequence length="1335" mass="143065">MAKVAKAASIKRQPLSVKHRIGLFLWSLVRLVIVLPLWLFGLVALLLGVALSPWGTGQLFSQGEQRGFFTYEHQEGALLDQFALRGFQLSLGETRINVDSLELAWAEDCVLSGKLCLDKLHVEGADIRLGESTEAEPDSPESDGMPSIQLPFPIELRSVEFTNVQLQLADGTRVGWESFSTAITAQQHLVSIAPTTLMQPTVYLPPTAGTQLTEGIQTPLHASAIDGAVMATQPVIAEPEQAVEALTERQRIELPEIMLPIDIDLASFTVTDVTVSGAVDYQVEKLAVVASAEGNQIALRSLELLTPDAEANLTANATLSGSYPLDARLTTTLFLPEIFPELSGEELVLELSGSLDELAASLGASGVVNATLEAQVDALAPTLPFNVRLQSNRLQWPLTQPSSDESSAEPYVVEDIDIVASGSLEAYQTTLSLNAQGPQVPATDIRLSGNGDLSSFRWTPLTLTIDDSSLSSEGEVNWASSLRVDTTIRLDQFDPSLFVEQLNGNLNGDITASVRQTGELWEVSLPVLDITGELQEYPLALQASLEANSALEVDIQELLFTQGDNRLTASGQVSEQAMSLDTEIALRQLQTLHPDLAGTLTGNILARGSISQPKVEAELTGRDLQFAENRIETLSLTSNIEGIEDPTLDINLGLQQVNAGGQAFSSIALELNGRLSQHALTVSIDGQADNMLSRALVALDGRFDQQAQQYQGQLTPLEIDSEFGNLRLEAPLDIRYNLANGQAQLSPFCVRREEGGLVCSQEQIAASADQGRAVLSIREVPMEALEPLLPEEWSFEGDTTADIVAAWRQGGAQWQADVQVLSELAITAVNDYGQPVQLPVISLNTQLDASQAQADADIVLSFADAGELALDLSISDPLGRGGLSGELSAQALSLAPYRPLVVGMDRLEGDLNGRIQIAGTTSQPDLQGQLALRNLSVHGPDIPIDIKDGELVVAFDGEQGDINGFVAAERGRLNIAGDAYFPAGDDWRIGVDVNATQEPLLIVLPQFGRLEAAPDIRIRVTPDRLQVRGNVDLPWARLEVGDLPASAVSPSSDEVIITERDDREAERVAQQRTANGEPSAADELSQSGMDIDVLITLTLGRDMQISAYGLNSDLGGTLEIRQGSGALQLFGDVNLINGRFKAFSQDLLIRRGQLIFSGPPGLPILDFEAIRNPDITEDEVIAGIRVSGNAEEPNLLIFSEPAMDETRALSYLLRGRAPDAAGGGIDSALTTALIGMSLGKTGGAVGSIGEAFGISDLTLDTTGAGDNSQVALTGQLTDDIRISYGVGIFSPIAELTLRYTLWRNLYVQAVSGANQAVDLIYTFTRSGDPTIYPRQ</sequence>
<comment type="caution">
    <text evidence="8">The sequence shown here is derived from an EMBL/GenBank/DDBJ whole genome shotgun (WGS) entry which is preliminary data.</text>
</comment>